<dbReference type="Proteomes" id="UP000835052">
    <property type="component" value="Unassembled WGS sequence"/>
</dbReference>
<reference evidence="1" key="1">
    <citation type="submission" date="2020-10" db="EMBL/GenBank/DDBJ databases">
        <authorList>
            <person name="Kikuchi T."/>
        </authorList>
    </citation>
    <scope>NUCLEOTIDE SEQUENCE</scope>
    <source>
        <strain evidence="1">NKZ352</strain>
    </source>
</reference>
<dbReference type="EMBL" id="CAJGYM010000007">
    <property type="protein sequence ID" value="CAD6187937.1"/>
    <property type="molecule type" value="Genomic_DNA"/>
</dbReference>
<keyword evidence="2" id="KW-1185">Reference proteome</keyword>
<evidence type="ECO:0000313" key="1">
    <source>
        <dbReference type="EMBL" id="CAD6187937.1"/>
    </source>
</evidence>
<comment type="caution">
    <text evidence="1">The sequence shown here is derived from an EMBL/GenBank/DDBJ whole genome shotgun (WGS) entry which is preliminary data.</text>
</comment>
<gene>
    <name evidence="1" type="ORF">CAUJ_LOCUS3856</name>
</gene>
<proteinExistence type="predicted"/>
<dbReference type="OrthoDB" id="5775818at2759"/>
<name>A0A8S1GWZ8_9PELO</name>
<sequence>MRLTAIVAGNLNARHWNRRVWQIGYRGPLLAQQKATGRPDFPVSAGDVNTLRERFAREMSVMKLLTRPYVTKKVEEDFLLSKGVDSLQGIRDNTFADLEARRMPGKPKRTDGSKAAVRRRGNVGNLLHEHVTVEDSLAALANRKRWD</sequence>
<evidence type="ECO:0000313" key="2">
    <source>
        <dbReference type="Proteomes" id="UP000835052"/>
    </source>
</evidence>
<protein>
    <submittedName>
        <fullName evidence="1">Uncharacterized protein</fullName>
    </submittedName>
</protein>
<accession>A0A8S1GWZ8</accession>
<organism evidence="1 2">
    <name type="scientific">Caenorhabditis auriculariae</name>
    <dbReference type="NCBI Taxonomy" id="2777116"/>
    <lineage>
        <taxon>Eukaryota</taxon>
        <taxon>Metazoa</taxon>
        <taxon>Ecdysozoa</taxon>
        <taxon>Nematoda</taxon>
        <taxon>Chromadorea</taxon>
        <taxon>Rhabditida</taxon>
        <taxon>Rhabditina</taxon>
        <taxon>Rhabditomorpha</taxon>
        <taxon>Rhabditoidea</taxon>
        <taxon>Rhabditidae</taxon>
        <taxon>Peloderinae</taxon>
        <taxon>Caenorhabditis</taxon>
    </lineage>
</organism>
<dbReference type="AlphaFoldDB" id="A0A8S1GWZ8"/>